<dbReference type="CDD" id="cd08892">
    <property type="entry name" value="SRPBCC_Aha1"/>
    <property type="match status" value="1"/>
</dbReference>
<gene>
    <name evidence="3" type="ORF">M5D96_009084</name>
</gene>
<evidence type="ECO:0000313" key="4">
    <source>
        <dbReference type="Proteomes" id="UP001059596"/>
    </source>
</evidence>
<dbReference type="Pfam" id="PF08327">
    <property type="entry name" value="AHSA1"/>
    <property type="match status" value="1"/>
</dbReference>
<dbReference type="Gene3D" id="3.15.10.20">
    <property type="entry name" value="Activator of Hsp90 ATPase Aha1, N-terminal domain"/>
    <property type="match status" value="1"/>
</dbReference>
<dbReference type="InterPro" id="IPR036338">
    <property type="entry name" value="Aha1"/>
</dbReference>
<proteinExistence type="inferred from homology"/>
<name>A0A9P9YJE0_9MUSC</name>
<dbReference type="AlphaFoldDB" id="A0A9P9YJE0"/>
<dbReference type="Gene3D" id="3.30.530.20">
    <property type="match status" value="1"/>
</dbReference>
<sequence>MAKWGEGDPRWIVEERPDATNVNNWHWTEKNATPWSKDRLHQLFQDFKIGKYPRDIGHSDIECAVDSVDKCSGEATVNNRKGKLIFFYEWELVLKWSGKLLKNSNLSHKGKLTIPNLSEENDLADVEITVTIDESNDESEALKQFMYNVGRDRVRLQLGAYIRELKEEYSKNLILPKKGEDAAAGIPVANANNARNVAQKAASNTSVPAPKANNSGVGCKLDVRTLSMTEEFHCSANDLYNALTKPEMVTAFTRAPAKVDAVRGGEFILYGGNVLGKFEELVPEKKIQQSWRLKNWSSGHYSNVVIELEETSSSTMMSLKQTGIPASEYDAMKTNWYRYYWHSIKQTFGFGTSISDAL</sequence>
<dbReference type="InterPro" id="IPR013538">
    <property type="entry name" value="ASHA1/2-like_C"/>
</dbReference>
<comment type="similarity">
    <text evidence="1">Belongs to the AHA1 family.</text>
</comment>
<evidence type="ECO:0000259" key="2">
    <source>
        <dbReference type="SMART" id="SM01000"/>
    </source>
</evidence>
<dbReference type="SUPFAM" id="SSF55961">
    <property type="entry name" value="Bet v1-like"/>
    <property type="match status" value="1"/>
</dbReference>
<dbReference type="PANTHER" id="PTHR13009">
    <property type="entry name" value="HEAT SHOCK PROTEIN 90 HSP90 CO-CHAPERONE AHA-1"/>
    <property type="match status" value="1"/>
</dbReference>
<dbReference type="InterPro" id="IPR015310">
    <property type="entry name" value="AHSA1-like_N"/>
</dbReference>
<accession>A0A9P9YJE0</accession>
<reference evidence="3" key="1">
    <citation type="journal article" date="2023" name="Genome Biol. Evol.">
        <title>Long-read-based Genome Assembly of Drosophila gunungcola Reveals Fewer Chemosensory Genes in Flower-breeding Species.</title>
        <authorList>
            <person name="Negi A."/>
            <person name="Liao B.Y."/>
            <person name="Yeh S.D."/>
        </authorList>
    </citation>
    <scope>NUCLEOTIDE SEQUENCE</scope>
    <source>
        <strain evidence="3">Sukarami</strain>
    </source>
</reference>
<organism evidence="3 4">
    <name type="scientific">Drosophila gunungcola</name>
    <name type="common">fruit fly</name>
    <dbReference type="NCBI Taxonomy" id="103775"/>
    <lineage>
        <taxon>Eukaryota</taxon>
        <taxon>Metazoa</taxon>
        <taxon>Ecdysozoa</taxon>
        <taxon>Arthropoda</taxon>
        <taxon>Hexapoda</taxon>
        <taxon>Insecta</taxon>
        <taxon>Pterygota</taxon>
        <taxon>Neoptera</taxon>
        <taxon>Endopterygota</taxon>
        <taxon>Diptera</taxon>
        <taxon>Brachycera</taxon>
        <taxon>Muscomorpha</taxon>
        <taxon>Ephydroidea</taxon>
        <taxon>Drosophilidae</taxon>
        <taxon>Drosophila</taxon>
        <taxon>Sophophora</taxon>
    </lineage>
</organism>
<dbReference type="Proteomes" id="UP001059596">
    <property type="component" value="Unassembled WGS sequence"/>
</dbReference>
<protein>
    <recommendedName>
        <fullName evidence="2">Activator of Hsp90 ATPase AHSA1-like N-terminal domain-containing protein</fullName>
    </recommendedName>
</protein>
<dbReference type="GO" id="GO:0001671">
    <property type="term" value="F:ATPase activator activity"/>
    <property type="evidence" value="ECO:0007669"/>
    <property type="project" value="InterPro"/>
</dbReference>
<feature type="domain" description="Activator of Hsp90 ATPase AHSA1-like N-terminal" evidence="2">
    <location>
        <begin position="29"/>
        <end position="171"/>
    </location>
</feature>
<evidence type="ECO:0000313" key="3">
    <source>
        <dbReference type="EMBL" id="KAI8038043.1"/>
    </source>
</evidence>
<keyword evidence="4" id="KW-1185">Reference proteome</keyword>
<dbReference type="InterPro" id="IPR023393">
    <property type="entry name" value="START-like_dom_sf"/>
</dbReference>
<dbReference type="GO" id="GO:0051087">
    <property type="term" value="F:protein-folding chaperone binding"/>
    <property type="evidence" value="ECO:0007669"/>
    <property type="project" value="InterPro"/>
</dbReference>
<dbReference type="Pfam" id="PF09229">
    <property type="entry name" value="Aha1_N"/>
    <property type="match status" value="1"/>
</dbReference>
<dbReference type="SMART" id="SM01000">
    <property type="entry name" value="Aha1_N"/>
    <property type="match status" value="1"/>
</dbReference>
<dbReference type="EMBL" id="JAMKOV010000009">
    <property type="protein sequence ID" value="KAI8038043.1"/>
    <property type="molecule type" value="Genomic_DNA"/>
</dbReference>
<dbReference type="GO" id="GO:0005829">
    <property type="term" value="C:cytosol"/>
    <property type="evidence" value="ECO:0007669"/>
    <property type="project" value="TreeGrafter"/>
</dbReference>
<dbReference type="GO" id="GO:0006457">
    <property type="term" value="P:protein folding"/>
    <property type="evidence" value="ECO:0007669"/>
    <property type="project" value="TreeGrafter"/>
</dbReference>
<comment type="caution">
    <text evidence="3">The sequence shown here is derived from an EMBL/GenBank/DDBJ whole genome shotgun (WGS) entry which is preliminary data.</text>
</comment>
<dbReference type="PANTHER" id="PTHR13009:SF22">
    <property type="entry name" value="LD43819P"/>
    <property type="match status" value="1"/>
</dbReference>
<evidence type="ECO:0000256" key="1">
    <source>
        <dbReference type="ARBA" id="ARBA00006817"/>
    </source>
</evidence>
<dbReference type="SUPFAM" id="SSF103111">
    <property type="entry name" value="Activator of Hsp90 ATPase, Aha1"/>
    <property type="match status" value="1"/>
</dbReference>